<name>A0A4U6QTZ4_9GAMM</name>
<keyword evidence="1" id="KW-0472">Membrane</keyword>
<dbReference type="Proteomes" id="UP000308488">
    <property type="component" value="Unassembled WGS sequence"/>
</dbReference>
<evidence type="ECO:0000313" key="3">
    <source>
        <dbReference type="Proteomes" id="UP000308488"/>
    </source>
</evidence>
<feature type="transmembrane region" description="Helical" evidence="1">
    <location>
        <begin position="454"/>
        <end position="475"/>
    </location>
</feature>
<dbReference type="InterPro" id="IPR029024">
    <property type="entry name" value="TerB-like"/>
</dbReference>
<feature type="transmembrane region" description="Helical" evidence="1">
    <location>
        <begin position="423"/>
        <end position="442"/>
    </location>
</feature>
<feature type="transmembrane region" description="Helical" evidence="1">
    <location>
        <begin position="495"/>
        <end position="519"/>
    </location>
</feature>
<feature type="transmembrane region" description="Helical" evidence="1">
    <location>
        <begin position="378"/>
        <end position="403"/>
    </location>
</feature>
<organism evidence="2 3">
    <name type="scientific">Marinobacter panjinensis</name>
    <dbReference type="NCBI Taxonomy" id="2576384"/>
    <lineage>
        <taxon>Bacteria</taxon>
        <taxon>Pseudomonadati</taxon>
        <taxon>Pseudomonadota</taxon>
        <taxon>Gammaproteobacteria</taxon>
        <taxon>Pseudomonadales</taxon>
        <taxon>Marinobacteraceae</taxon>
        <taxon>Marinobacter</taxon>
    </lineage>
</organism>
<keyword evidence="1" id="KW-0812">Transmembrane</keyword>
<dbReference type="SUPFAM" id="SSF158682">
    <property type="entry name" value="TerB-like"/>
    <property type="match status" value="1"/>
</dbReference>
<keyword evidence="3" id="KW-1185">Reference proteome</keyword>
<comment type="caution">
    <text evidence="2">The sequence shown here is derived from an EMBL/GenBank/DDBJ whole genome shotgun (WGS) entry which is preliminary data.</text>
</comment>
<dbReference type="AlphaFoldDB" id="A0A4U6QTZ4"/>
<feature type="transmembrane region" description="Helical" evidence="1">
    <location>
        <begin position="91"/>
        <end position="112"/>
    </location>
</feature>
<gene>
    <name evidence="2" type="ORF">FDP08_17120</name>
</gene>
<feature type="transmembrane region" description="Helical" evidence="1">
    <location>
        <begin position="46"/>
        <end position="66"/>
    </location>
</feature>
<dbReference type="OrthoDB" id="6340177at2"/>
<accession>A0A4U6QTZ4</accession>
<dbReference type="Gene3D" id="1.10.3680.10">
    <property type="entry name" value="TerB-like"/>
    <property type="match status" value="1"/>
</dbReference>
<sequence length="708" mass="79456">MDSLLASEAFEFGLGAFFVIFHAYGRFNTPVSNRSSTTRWRFNGCFVLYSGALVLIYWLVTFFAWVSPEVVDRILPLLGWPAGSEMEGGDLFRSPLTIALIFTALLPNFPVLKKVDHKLLQIFWDLAEIPGHAVKLAHQMYRAPYHIFPMKFDEMERDAKAFDIPANRGELTDDHASPAFAWATAWSLINEVRHWHEGRSRYHRFIQEREGEYEALSMEFTTLSSRIAAYYRRLEELGGRPQRIEKDLRDSLVSDGRDLFMRLCRLLAHAVLDIEIGPGARRRALETFGFEVPDDEPESLGMAKLLQVVAIAMAAFMAVSFIRYTIEGGNGAPFGTVVFFALLMGANFGVSAHAGTFPKSRWRFADIEANRSRPWSGYVFSGVLAVGASLVVISALRFTRYVFDGKTYQAGFDQLVVDLSWSFPYLFLSFAIGFGVAWVCDTEWRRWPARYRRWLDALALGIIGVVGAYICYSAMHGFPPFEGTKAPQFRDASVAGVVQFIVQSTVAAALIGALVPGWYRQNRYRSPVQRVCRYIDRNSHDLRIEAGKLAPFMLKNLLTKVAASSAMADGLLDHAERDVLRDTLNKMAEHNLLDFTVDAGMEEMMQQVERWREEDAEELRNEMLQALQMLRGSEYLAGLMVQLSAATGYADGVFQVPEQYILECIARALNLDPQSELAACSLCRGWVGPGPGVTVQAASRTDSGSPMV</sequence>
<feature type="transmembrane region" description="Helical" evidence="1">
    <location>
        <begin position="6"/>
        <end position="25"/>
    </location>
</feature>
<feature type="transmembrane region" description="Helical" evidence="1">
    <location>
        <begin position="332"/>
        <end position="357"/>
    </location>
</feature>
<dbReference type="RefSeq" id="WP_137437505.1">
    <property type="nucleotide sequence ID" value="NZ_JANRHC010000003.1"/>
</dbReference>
<reference evidence="2 3" key="1">
    <citation type="submission" date="2019-05" db="EMBL/GenBank/DDBJ databases">
        <title>Marinobacter panjinensis sp. nov., a moderately halophilic bacterium isolated from sea tidal flat environment.</title>
        <authorList>
            <person name="Yang W."/>
            <person name="An M."/>
            <person name="He W."/>
            <person name="Luo X."/>
            <person name="Zhu L."/>
            <person name="Chen G."/>
            <person name="Zhang Y."/>
            <person name="Wang Y."/>
        </authorList>
    </citation>
    <scope>NUCLEOTIDE SEQUENCE [LARGE SCALE GENOMIC DNA]</scope>
    <source>
        <strain evidence="2 3">PJ-16</strain>
    </source>
</reference>
<proteinExistence type="predicted"/>
<evidence type="ECO:0008006" key="4">
    <source>
        <dbReference type="Google" id="ProtNLM"/>
    </source>
</evidence>
<evidence type="ECO:0000256" key="1">
    <source>
        <dbReference type="SAM" id="Phobius"/>
    </source>
</evidence>
<protein>
    <recommendedName>
        <fullName evidence="4">Co-chaperone DjlA N-terminal domain-containing protein</fullName>
    </recommendedName>
</protein>
<feature type="transmembrane region" description="Helical" evidence="1">
    <location>
        <begin position="305"/>
        <end position="326"/>
    </location>
</feature>
<evidence type="ECO:0000313" key="2">
    <source>
        <dbReference type="EMBL" id="TKV64139.1"/>
    </source>
</evidence>
<dbReference type="EMBL" id="SZYH01000002">
    <property type="protein sequence ID" value="TKV64139.1"/>
    <property type="molecule type" value="Genomic_DNA"/>
</dbReference>
<keyword evidence="1" id="KW-1133">Transmembrane helix</keyword>